<keyword evidence="2" id="KW-1185">Reference proteome</keyword>
<dbReference type="OrthoDB" id="9904986at2"/>
<protein>
    <submittedName>
        <fullName evidence="1">Uncharacterized protein</fullName>
    </submittedName>
</protein>
<gene>
    <name evidence="1" type="ORF">SAMN04487834_102910</name>
</gene>
<reference evidence="2" key="1">
    <citation type="submission" date="2016-10" db="EMBL/GenBank/DDBJ databases">
        <authorList>
            <person name="Varghese N."/>
            <person name="Submissions S."/>
        </authorList>
    </citation>
    <scope>NUCLEOTIDE SEQUENCE [LARGE SCALE GENOMIC DNA]</scope>
    <source>
        <strain evidence="2">DSM 20406</strain>
    </source>
</reference>
<name>A0A1H6U616_9FIRM</name>
<organism evidence="1 2">
    <name type="scientific">Sharpea azabuensis</name>
    <dbReference type="NCBI Taxonomy" id="322505"/>
    <lineage>
        <taxon>Bacteria</taxon>
        <taxon>Bacillati</taxon>
        <taxon>Bacillota</taxon>
        <taxon>Erysipelotrichia</taxon>
        <taxon>Erysipelotrichales</taxon>
        <taxon>Coprobacillaceae</taxon>
        <taxon>Sharpea</taxon>
    </lineage>
</organism>
<evidence type="ECO:0000313" key="1">
    <source>
        <dbReference type="EMBL" id="SEI85994.1"/>
    </source>
</evidence>
<proteinExistence type="predicted"/>
<dbReference type="RefSeq" id="WP_074732196.1">
    <property type="nucleotide sequence ID" value="NZ_FNYK01000029.1"/>
</dbReference>
<evidence type="ECO:0000313" key="2">
    <source>
        <dbReference type="Proteomes" id="UP000183028"/>
    </source>
</evidence>
<dbReference type="Proteomes" id="UP000183028">
    <property type="component" value="Unassembled WGS sequence"/>
</dbReference>
<accession>A0A1H6U616</accession>
<dbReference type="AlphaFoldDB" id="A0A1H6U616"/>
<dbReference type="STRING" id="322505.SAMN04487836_14711"/>
<sequence length="73" mass="8032">MKNIDITDNIPALFGAIETLKQQVAKKEGEAYIEGQGVITGLELAIGLLGLDEPYQVFKDYVDNEHKNNGLLN</sequence>
<dbReference type="EMBL" id="FNYK01000029">
    <property type="protein sequence ID" value="SEI85994.1"/>
    <property type="molecule type" value="Genomic_DNA"/>
</dbReference>